<feature type="compositionally biased region" description="Polar residues" evidence="1">
    <location>
        <begin position="722"/>
        <end position="731"/>
    </location>
</feature>
<evidence type="ECO:0000313" key="3">
    <source>
        <dbReference type="EMBL" id="RYN29018.1"/>
    </source>
</evidence>
<dbReference type="GO" id="GO:0004197">
    <property type="term" value="F:cysteine-type endopeptidase activity"/>
    <property type="evidence" value="ECO:0007669"/>
    <property type="project" value="InterPro"/>
</dbReference>
<gene>
    <name evidence="3" type="ORF">AA0114_g12426</name>
</gene>
<evidence type="ECO:0000256" key="1">
    <source>
        <dbReference type="SAM" id="MobiDB-lite"/>
    </source>
</evidence>
<dbReference type="Proteomes" id="UP000292402">
    <property type="component" value="Unassembled WGS sequence"/>
</dbReference>
<dbReference type="EMBL" id="PDXA01000081">
    <property type="protein sequence ID" value="RYN29018.1"/>
    <property type="molecule type" value="Genomic_DNA"/>
</dbReference>
<accession>A0A4Q4LZ07</accession>
<dbReference type="Gene3D" id="3.40.50.1460">
    <property type="match status" value="1"/>
</dbReference>
<evidence type="ECO:0000313" key="4">
    <source>
        <dbReference type="Proteomes" id="UP000292402"/>
    </source>
</evidence>
<reference evidence="4" key="1">
    <citation type="journal article" date="2019" name="bioRxiv">
        <title>Genomics, evolutionary history and diagnostics of the Alternaria alternata species group including apple and Asian pear pathotypes.</title>
        <authorList>
            <person name="Armitage A.D."/>
            <person name="Cockerton H.M."/>
            <person name="Sreenivasaprasad S."/>
            <person name="Woodhall J.W."/>
            <person name="Lane C.R."/>
            <person name="Harrison R.J."/>
            <person name="Clarkson J.P."/>
        </authorList>
    </citation>
    <scope>NUCLEOTIDE SEQUENCE [LARGE SCALE GENOMIC DNA]</scope>
    <source>
        <strain evidence="4">FERA 1082</strain>
    </source>
</reference>
<feature type="region of interest" description="Disordered" evidence="1">
    <location>
        <begin position="689"/>
        <end position="731"/>
    </location>
</feature>
<dbReference type="AlphaFoldDB" id="A0A4Q4LZ07"/>
<evidence type="ECO:0000259" key="2">
    <source>
        <dbReference type="Pfam" id="PF00656"/>
    </source>
</evidence>
<protein>
    <recommendedName>
        <fullName evidence="2">Peptidase C14 caspase domain-containing protein</fullName>
    </recommendedName>
</protein>
<dbReference type="InterPro" id="IPR011600">
    <property type="entry name" value="Pept_C14_caspase"/>
</dbReference>
<dbReference type="Pfam" id="PF00656">
    <property type="entry name" value="Peptidase_C14"/>
    <property type="match status" value="1"/>
</dbReference>
<name>A0A4Q4LZ07_9PLEO</name>
<feature type="region of interest" description="Disordered" evidence="1">
    <location>
        <begin position="332"/>
        <end position="351"/>
    </location>
</feature>
<feature type="compositionally biased region" description="Low complexity" evidence="1">
    <location>
        <begin position="342"/>
        <end position="351"/>
    </location>
</feature>
<feature type="domain" description="Peptidase C14 caspase" evidence="2">
    <location>
        <begin position="407"/>
        <end position="567"/>
    </location>
</feature>
<dbReference type="GO" id="GO:0006508">
    <property type="term" value="P:proteolysis"/>
    <property type="evidence" value="ECO:0007669"/>
    <property type="project" value="InterPro"/>
</dbReference>
<comment type="caution">
    <text evidence="3">The sequence shown here is derived from an EMBL/GenBank/DDBJ whole genome shotgun (WGS) entry which is preliminary data.</text>
</comment>
<sequence>MFWKCANGTWYEDCWLETPERHTIDEEHRWHFFDDESADYFDRYRYLATAFVFRRFTHESEAEKAIKGINNKLSTGLGSAFHCGVPEKYLDAVILWNWPGVCNRMLLPRMEYFPSWSWISLTINNVDRIVENDPPPVLWGAVMNATGYMDSYTRMRMGEWPKICSLVEYYRFDSAGDPIKIESSVVQGNLDRQFTEYLIEHQLPPINIPMLPLRFYSNAEEYVRLATVLRTTPQAHCLLPHTMRMLLPRMLGFCAQTAYLYVTPAAQRAVEISKPVKFDVALDEGMEQIIGSVMLNYLHRLTQPDKMLFAVVARHSRDGTSPTQELPVRNLLSPRSSVNDTSSLPSPLSLNPGELRYPQDDQHEAKLQQCWDKSIAKHLDLPDGYRNVQVLVIKWHDAIDQLDVRQEVDDLTNVFKKIFNYEVTELQLEQKNPQVQLEFEIYRWVYKHDDPNNLLVVYYAGHGVYDKALKVLEFSQTDDPENDLRAIWNEAERTLIEKVKANVLTIMDCCYASDLLRNVPEHGRTFEMIAASDIGAPTPEPGENSFTRCLIKHLKESAVESSGNYGSYFDTHDLVERMAKERFDSSPRLWRRIPGSSRHIELRKLKPKNERPAQKSSISSHARFLHLGFALKNVTIDEIQIRSLTKELPALFSSKGLPLVNIKWLGCRKKGRPTLKDIANFVSKNRGELSAITPPSSEKKRNADEADLNEPMSDRRWRKQPMLNTSASLGE</sequence>
<proteinExistence type="predicted"/>
<organism evidence="3 4">
    <name type="scientific">Alternaria tenuissima</name>
    <dbReference type="NCBI Taxonomy" id="119927"/>
    <lineage>
        <taxon>Eukaryota</taxon>
        <taxon>Fungi</taxon>
        <taxon>Dikarya</taxon>
        <taxon>Ascomycota</taxon>
        <taxon>Pezizomycotina</taxon>
        <taxon>Dothideomycetes</taxon>
        <taxon>Pleosporomycetidae</taxon>
        <taxon>Pleosporales</taxon>
        <taxon>Pleosporineae</taxon>
        <taxon>Pleosporaceae</taxon>
        <taxon>Alternaria</taxon>
        <taxon>Alternaria sect. Alternaria</taxon>
        <taxon>Alternaria alternata complex</taxon>
    </lineage>
</organism>